<keyword evidence="3" id="KW-1185">Reference proteome</keyword>
<name>A0A397T5Y0_9GLOM</name>
<dbReference type="AlphaFoldDB" id="A0A397T5Y0"/>
<accession>A0A397T5Y0</accession>
<dbReference type="OrthoDB" id="2355211at2759"/>
<sequence>MDIKENVSLKRDEENSESNLSIFQYSDVDSILPCSTDSEEERDLTKSFEQKKFTSVKRKYSDFNQELIVERSLQGRKIIKIGGEWFSHPMYDNRSSPENSDDERSMNNKDISYKECKRRKKILKDQLSNCSDERSSIETSEESEQFDELYPAKEVVEIRSKPLQNFVTKITSDEESDQIDELKQERIL</sequence>
<organism evidence="2 3">
    <name type="scientific">Glomus cerebriforme</name>
    <dbReference type="NCBI Taxonomy" id="658196"/>
    <lineage>
        <taxon>Eukaryota</taxon>
        <taxon>Fungi</taxon>
        <taxon>Fungi incertae sedis</taxon>
        <taxon>Mucoromycota</taxon>
        <taxon>Glomeromycotina</taxon>
        <taxon>Glomeromycetes</taxon>
        <taxon>Glomerales</taxon>
        <taxon>Glomeraceae</taxon>
        <taxon>Glomus</taxon>
    </lineage>
</organism>
<reference evidence="2 3" key="1">
    <citation type="submission" date="2018-06" db="EMBL/GenBank/DDBJ databases">
        <title>Comparative genomics reveals the genomic features of Rhizophagus irregularis, R. cerebriforme, R. diaphanum and Gigaspora rosea, and their symbiotic lifestyle signature.</title>
        <authorList>
            <person name="Morin E."/>
            <person name="San Clemente H."/>
            <person name="Chen E.C.H."/>
            <person name="De La Providencia I."/>
            <person name="Hainaut M."/>
            <person name="Kuo A."/>
            <person name="Kohler A."/>
            <person name="Murat C."/>
            <person name="Tang N."/>
            <person name="Roy S."/>
            <person name="Loubradou J."/>
            <person name="Henrissat B."/>
            <person name="Grigoriev I.V."/>
            <person name="Corradi N."/>
            <person name="Roux C."/>
            <person name="Martin F.M."/>
        </authorList>
    </citation>
    <scope>NUCLEOTIDE SEQUENCE [LARGE SCALE GENOMIC DNA]</scope>
    <source>
        <strain evidence="2 3">DAOM 227022</strain>
    </source>
</reference>
<proteinExistence type="predicted"/>
<evidence type="ECO:0000313" key="2">
    <source>
        <dbReference type="EMBL" id="RIA90444.1"/>
    </source>
</evidence>
<dbReference type="Proteomes" id="UP000265703">
    <property type="component" value="Unassembled WGS sequence"/>
</dbReference>
<comment type="caution">
    <text evidence="2">The sequence shown here is derived from an EMBL/GenBank/DDBJ whole genome shotgun (WGS) entry which is preliminary data.</text>
</comment>
<dbReference type="EMBL" id="QKYT01000181">
    <property type="protein sequence ID" value="RIA90444.1"/>
    <property type="molecule type" value="Genomic_DNA"/>
</dbReference>
<protein>
    <submittedName>
        <fullName evidence="2">Uncharacterized protein</fullName>
    </submittedName>
</protein>
<evidence type="ECO:0000256" key="1">
    <source>
        <dbReference type="SAM" id="MobiDB-lite"/>
    </source>
</evidence>
<feature type="region of interest" description="Disordered" evidence="1">
    <location>
        <begin position="88"/>
        <end position="110"/>
    </location>
</feature>
<evidence type="ECO:0000313" key="3">
    <source>
        <dbReference type="Proteomes" id="UP000265703"/>
    </source>
</evidence>
<gene>
    <name evidence="2" type="ORF">C1645_823356</name>
</gene>